<comment type="subcellular location">
    <subcellularLocation>
        <location evidence="1">Cell membrane</location>
        <topology evidence="1">Lipid-anchor</topology>
    </subcellularLocation>
</comment>
<evidence type="ECO:0000256" key="6">
    <source>
        <dbReference type="ARBA" id="ARBA00023288"/>
    </source>
</evidence>
<feature type="signal peptide" evidence="7">
    <location>
        <begin position="1"/>
        <end position="24"/>
    </location>
</feature>
<name>A0A7J5AZZ9_9MICO</name>
<dbReference type="EMBL" id="WBJX01000004">
    <property type="protein sequence ID" value="KAB1637058.1"/>
    <property type="molecule type" value="Genomic_DNA"/>
</dbReference>
<protein>
    <submittedName>
        <fullName evidence="9">BMP family ABC transporter substrate-binding protein</fullName>
    </submittedName>
</protein>
<proteinExistence type="inferred from homology"/>
<feature type="domain" description="ABC transporter substrate-binding protein PnrA-like" evidence="8">
    <location>
        <begin position="46"/>
        <end position="320"/>
    </location>
</feature>
<accession>A0A7J5AZZ9</accession>
<keyword evidence="3" id="KW-1003">Cell membrane</keyword>
<dbReference type="PROSITE" id="PS51257">
    <property type="entry name" value="PROKAR_LIPOPROTEIN"/>
    <property type="match status" value="1"/>
</dbReference>
<dbReference type="InterPro" id="IPR003760">
    <property type="entry name" value="PnrA-like"/>
</dbReference>
<keyword evidence="4 7" id="KW-0732">Signal</keyword>
<dbReference type="Gene3D" id="3.40.50.2300">
    <property type="match status" value="2"/>
</dbReference>
<dbReference type="Pfam" id="PF02608">
    <property type="entry name" value="Bmp"/>
    <property type="match status" value="1"/>
</dbReference>
<sequence length="361" mass="37073">MSRSRIPGAFGALAVATLALTACQAPPDAPGSTDAAGAGSDYLACMVANSGNIQDRSFNQAVFESLEAAQEEYGVEMRETVSQSQADYETNLETMVGEGCDYIVTVGWELADATRASAEANPDITYSIVDEVVEGPNVASIVHDTAQAAFLAGYLAAGVSQTGVVGTFGGGNQPPVTVFMDGFAAGVEQYNTAKGASVRVVGWDPKTQQGSFTDDFTNTNAAQTTAQGLISQGADIIMPVAAQAGEGAAAAALAAGDVGIIWVDSDGYELLGEEYRPLLVTTVEKRMEPAILGVIGSDIDGTFEPGNNVGTLGNDGVGLSSFHDWDSKIPAELKAEVEDLKAKIVAGDVVVESPSSPTGAN</sequence>
<evidence type="ECO:0000256" key="2">
    <source>
        <dbReference type="ARBA" id="ARBA00008610"/>
    </source>
</evidence>
<evidence type="ECO:0000256" key="7">
    <source>
        <dbReference type="SAM" id="SignalP"/>
    </source>
</evidence>
<dbReference type="PANTHER" id="PTHR34296">
    <property type="entry name" value="TRANSCRIPTIONAL ACTIVATOR PROTEIN MED"/>
    <property type="match status" value="1"/>
</dbReference>
<evidence type="ECO:0000256" key="3">
    <source>
        <dbReference type="ARBA" id="ARBA00022475"/>
    </source>
</evidence>
<dbReference type="InterPro" id="IPR050957">
    <property type="entry name" value="BMP_lipoprotein"/>
</dbReference>
<keyword evidence="10" id="KW-1185">Reference proteome</keyword>
<dbReference type="OrthoDB" id="9784230at2"/>
<reference evidence="9 10" key="1">
    <citation type="submission" date="2019-09" db="EMBL/GenBank/DDBJ databases">
        <title>Phylogeny of genus Pseudoclavibacter and closely related genus.</title>
        <authorList>
            <person name="Li Y."/>
        </authorList>
    </citation>
    <scope>NUCLEOTIDE SEQUENCE [LARGE SCALE GENOMIC DNA]</scope>
    <source>
        <strain evidence="9 10">THG-MD12</strain>
    </source>
</reference>
<evidence type="ECO:0000313" key="9">
    <source>
        <dbReference type="EMBL" id="KAB1637058.1"/>
    </source>
</evidence>
<comment type="caution">
    <text evidence="9">The sequence shown here is derived from an EMBL/GenBank/DDBJ whole genome shotgun (WGS) entry which is preliminary data.</text>
</comment>
<evidence type="ECO:0000256" key="4">
    <source>
        <dbReference type="ARBA" id="ARBA00022729"/>
    </source>
</evidence>
<evidence type="ECO:0000259" key="8">
    <source>
        <dbReference type="Pfam" id="PF02608"/>
    </source>
</evidence>
<organism evidence="9 10">
    <name type="scientific">Pseudoclavibacter terrae</name>
    <dbReference type="NCBI Taxonomy" id="1530195"/>
    <lineage>
        <taxon>Bacteria</taxon>
        <taxon>Bacillati</taxon>
        <taxon>Actinomycetota</taxon>
        <taxon>Actinomycetes</taxon>
        <taxon>Micrococcales</taxon>
        <taxon>Microbacteriaceae</taxon>
        <taxon>Pseudoclavibacter</taxon>
    </lineage>
</organism>
<evidence type="ECO:0000256" key="1">
    <source>
        <dbReference type="ARBA" id="ARBA00004193"/>
    </source>
</evidence>
<keyword evidence="5" id="KW-0472">Membrane</keyword>
<dbReference type="Proteomes" id="UP000490386">
    <property type="component" value="Unassembled WGS sequence"/>
</dbReference>
<dbReference type="SUPFAM" id="SSF53822">
    <property type="entry name" value="Periplasmic binding protein-like I"/>
    <property type="match status" value="1"/>
</dbReference>
<gene>
    <name evidence="9" type="ORF">F8O03_12205</name>
</gene>
<dbReference type="GO" id="GO:0005886">
    <property type="term" value="C:plasma membrane"/>
    <property type="evidence" value="ECO:0007669"/>
    <property type="project" value="UniProtKB-SubCell"/>
</dbReference>
<dbReference type="InterPro" id="IPR028082">
    <property type="entry name" value="Peripla_BP_I"/>
</dbReference>
<dbReference type="PANTHER" id="PTHR34296:SF2">
    <property type="entry name" value="ABC TRANSPORTER GUANOSINE-BINDING PROTEIN NUPN"/>
    <property type="match status" value="1"/>
</dbReference>
<comment type="similarity">
    <text evidence="2">Belongs to the BMP lipoprotein family.</text>
</comment>
<evidence type="ECO:0000256" key="5">
    <source>
        <dbReference type="ARBA" id="ARBA00023136"/>
    </source>
</evidence>
<keyword evidence="6" id="KW-0449">Lipoprotein</keyword>
<dbReference type="CDD" id="cd06354">
    <property type="entry name" value="PBP1_PrnA-like"/>
    <property type="match status" value="1"/>
</dbReference>
<evidence type="ECO:0000313" key="10">
    <source>
        <dbReference type="Proteomes" id="UP000490386"/>
    </source>
</evidence>
<dbReference type="AlphaFoldDB" id="A0A7J5AZZ9"/>
<dbReference type="RefSeq" id="WP_151424105.1">
    <property type="nucleotide sequence ID" value="NZ_WBJX01000004.1"/>
</dbReference>
<feature type="chain" id="PRO_5039078435" evidence="7">
    <location>
        <begin position="25"/>
        <end position="361"/>
    </location>
</feature>